<dbReference type="RefSeq" id="WP_106714622.1">
    <property type="nucleotide sequence ID" value="NZ_JACHXT010000002.1"/>
</dbReference>
<dbReference type="EMBL" id="PGGN01000001">
    <property type="protein sequence ID" value="PSH59324.1"/>
    <property type="molecule type" value="Genomic_DNA"/>
</dbReference>
<dbReference type="PIRSF" id="PIRSF034285">
    <property type="entry name" value="UCP034285"/>
    <property type="match status" value="1"/>
</dbReference>
<proteinExistence type="predicted"/>
<sequence>MTTVDLAALRRDIASLGEPDALAAQRSAFDFGDSAVDQIFRAGMPRGAVHEIFAEESGDAGAATGFVIALTLRAAPCHSPVLWLEEDFSAQENGFPYAPGLQNIGFDPQRLIIVRCPTPQDVLKAASDSLGVRGTGAVIIAPWSSPKCLDLSASRKLLLTAQQTNVPAFLLRLGACPGENAAVTRWLIRAAPSQSSGANAPGHPVFDATLIRNRQGMTGHWILQWESDNHVFRQVEPVSGAMVSTSSYRSPQTRKSGTRPY</sequence>
<accession>A0A2P7AYR6</accession>
<evidence type="ECO:0008006" key="3">
    <source>
        <dbReference type="Google" id="ProtNLM"/>
    </source>
</evidence>
<name>A0A2P7AYR6_9HYPH</name>
<dbReference type="Proteomes" id="UP000241158">
    <property type="component" value="Unassembled WGS sequence"/>
</dbReference>
<dbReference type="OrthoDB" id="7202530at2"/>
<gene>
    <name evidence="1" type="ORF">CU100_00530</name>
</gene>
<dbReference type="InterPro" id="IPR017026">
    <property type="entry name" value="ImuA"/>
</dbReference>
<dbReference type="Gene3D" id="3.40.50.300">
    <property type="entry name" value="P-loop containing nucleotide triphosphate hydrolases"/>
    <property type="match status" value="1"/>
</dbReference>
<reference evidence="2" key="1">
    <citation type="submission" date="2017-11" db="EMBL/GenBank/DDBJ databases">
        <authorList>
            <person name="Kuznetsova I."/>
            <person name="Sazanova A."/>
            <person name="Chirak E."/>
            <person name="Safronova V."/>
            <person name="Willems A."/>
        </authorList>
    </citation>
    <scope>NUCLEOTIDE SEQUENCE [LARGE SCALE GENOMIC DNA]</scope>
    <source>
        <strain evidence="2">PEPV15</strain>
    </source>
</reference>
<comment type="caution">
    <text evidence="1">The sequence shown here is derived from an EMBL/GenBank/DDBJ whole genome shotgun (WGS) entry which is preliminary data.</text>
</comment>
<protein>
    <recommendedName>
        <fullName evidence="3">Protein ImuA</fullName>
    </recommendedName>
</protein>
<evidence type="ECO:0000313" key="1">
    <source>
        <dbReference type="EMBL" id="PSH59324.1"/>
    </source>
</evidence>
<evidence type="ECO:0000313" key="2">
    <source>
        <dbReference type="Proteomes" id="UP000241158"/>
    </source>
</evidence>
<dbReference type="SUPFAM" id="SSF52540">
    <property type="entry name" value="P-loop containing nucleoside triphosphate hydrolases"/>
    <property type="match status" value="1"/>
</dbReference>
<organism evidence="1 2">
    <name type="scientific">Phyllobacterium endophyticum</name>
    <dbReference type="NCBI Taxonomy" id="1149773"/>
    <lineage>
        <taxon>Bacteria</taxon>
        <taxon>Pseudomonadati</taxon>
        <taxon>Pseudomonadota</taxon>
        <taxon>Alphaproteobacteria</taxon>
        <taxon>Hyphomicrobiales</taxon>
        <taxon>Phyllobacteriaceae</taxon>
        <taxon>Phyllobacterium</taxon>
    </lineage>
</organism>
<keyword evidence="2" id="KW-1185">Reference proteome</keyword>
<dbReference type="InterPro" id="IPR027417">
    <property type="entry name" value="P-loop_NTPase"/>
</dbReference>
<dbReference type="AlphaFoldDB" id="A0A2P7AYR6"/>